<evidence type="ECO:0000256" key="1">
    <source>
        <dbReference type="SAM" id="Phobius"/>
    </source>
</evidence>
<proteinExistence type="predicted"/>
<accession>A0A7Y4P4R5</accession>
<dbReference type="EMBL" id="JACHKF010000001">
    <property type="protein sequence ID" value="MBB6566713.1"/>
    <property type="molecule type" value="Genomic_DNA"/>
</dbReference>
<comment type="caution">
    <text evidence="3">The sequence shown here is derived from an EMBL/GenBank/DDBJ whole genome shotgun (WGS) entry which is preliminary data.</text>
</comment>
<evidence type="ECO:0000313" key="2">
    <source>
        <dbReference type="EMBL" id="MBB6566713.1"/>
    </source>
</evidence>
<keyword evidence="1" id="KW-0812">Transmembrane</keyword>
<name>A0A7Y4P4R5_9ACTN</name>
<keyword evidence="1" id="KW-0472">Membrane</keyword>
<dbReference type="AlphaFoldDB" id="A0A7Y4P4R5"/>
<evidence type="ECO:0000313" key="4">
    <source>
        <dbReference type="Proteomes" id="UP000534306"/>
    </source>
</evidence>
<reference evidence="3 4" key="1">
    <citation type="submission" date="2020-05" db="EMBL/GenBank/DDBJ databases">
        <title>Genome sequence of Kribbella sandramycini ATCC 39419.</title>
        <authorList>
            <person name="Maclea K.S."/>
            <person name="Fair J.L."/>
        </authorList>
    </citation>
    <scope>NUCLEOTIDE SEQUENCE [LARGE SCALE GENOMIC DNA]</scope>
    <source>
        <strain evidence="3 4">ATCC 39419</strain>
    </source>
</reference>
<evidence type="ECO:0000313" key="3">
    <source>
        <dbReference type="EMBL" id="NOL45499.1"/>
    </source>
</evidence>
<keyword evidence="4" id="KW-1185">Reference proteome</keyword>
<dbReference type="EMBL" id="JABJRC010000013">
    <property type="protein sequence ID" value="NOL45499.1"/>
    <property type="molecule type" value="Genomic_DNA"/>
</dbReference>
<feature type="transmembrane region" description="Helical" evidence="1">
    <location>
        <begin position="12"/>
        <end position="32"/>
    </location>
</feature>
<gene>
    <name evidence="2" type="ORF">HNR71_002350</name>
    <name evidence="3" type="ORF">HPO96_35155</name>
</gene>
<evidence type="ECO:0000313" key="5">
    <source>
        <dbReference type="Proteomes" id="UP000553957"/>
    </source>
</evidence>
<sequence length="168" mass="18299">MIPVVSETLAVVLNVVTTVGTAAAALAAAFAVRQASKVASRQHALMVQRDQFLDAVALLEAYERLQVLRYDADSDEPDHAGSERMVQALAAEGEFKARVRASEERLELTRAVLFDHIPPPEDQLAKAALEFGWPGSPERETTNAIVVRGEILAIVNRRRAQLSAASKR</sequence>
<keyword evidence="1" id="KW-1133">Transmembrane helix</keyword>
<organism evidence="3 4">
    <name type="scientific">Kribbella sandramycini</name>
    <dbReference type="NCBI Taxonomy" id="60450"/>
    <lineage>
        <taxon>Bacteria</taxon>
        <taxon>Bacillati</taxon>
        <taxon>Actinomycetota</taxon>
        <taxon>Actinomycetes</taxon>
        <taxon>Propionibacteriales</taxon>
        <taxon>Kribbellaceae</taxon>
        <taxon>Kribbella</taxon>
    </lineage>
</organism>
<dbReference type="Proteomes" id="UP000534306">
    <property type="component" value="Unassembled WGS sequence"/>
</dbReference>
<protein>
    <submittedName>
        <fullName evidence="3">Uncharacterized protein</fullName>
    </submittedName>
</protein>
<dbReference type="RefSeq" id="WP_171678797.1">
    <property type="nucleotide sequence ID" value="NZ_BAAAGT010000004.1"/>
</dbReference>
<reference evidence="2 5" key="2">
    <citation type="submission" date="2020-08" db="EMBL/GenBank/DDBJ databases">
        <title>Sequencing the genomes of 1000 actinobacteria strains.</title>
        <authorList>
            <person name="Klenk H.-P."/>
        </authorList>
    </citation>
    <scope>NUCLEOTIDE SEQUENCE [LARGE SCALE GENOMIC DNA]</scope>
    <source>
        <strain evidence="2 5">DSM 15626</strain>
    </source>
</reference>
<dbReference type="Proteomes" id="UP000553957">
    <property type="component" value="Unassembled WGS sequence"/>
</dbReference>